<keyword evidence="2" id="KW-0723">Serine/threonine-protein kinase</keyword>
<dbReference type="InterPro" id="IPR011009">
    <property type="entry name" value="Kinase-like_dom_sf"/>
</dbReference>
<reference evidence="16" key="2">
    <citation type="submission" date="2023-06" db="EMBL/GenBank/DDBJ databases">
        <authorList>
            <person name="Swenson N.G."/>
            <person name="Wegrzyn J.L."/>
            <person name="Mcevoy S.L."/>
        </authorList>
    </citation>
    <scope>NUCLEOTIDE SEQUENCE</scope>
    <source>
        <strain evidence="16">NS2018</strain>
        <tissue evidence="16">Leaf</tissue>
    </source>
</reference>
<evidence type="ECO:0000259" key="15">
    <source>
        <dbReference type="PROSITE" id="PS50011"/>
    </source>
</evidence>
<dbReference type="PROSITE" id="PS00108">
    <property type="entry name" value="PROTEIN_KINASE_ST"/>
    <property type="match status" value="1"/>
</dbReference>
<feature type="region of interest" description="Disordered" evidence="14">
    <location>
        <begin position="366"/>
        <end position="386"/>
    </location>
</feature>
<evidence type="ECO:0000256" key="13">
    <source>
        <dbReference type="PROSITE-ProRule" id="PRU10141"/>
    </source>
</evidence>
<keyword evidence="8" id="KW-0418">Kinase</keyword>
<dbReference type="PROSITE" id="PS50011">
    <property type="entry name" value="PROTEIN_KINASE_DOM"/>
    <property type="match status" value="1"/>
</dbReference>
<keyword evidence="10" id="KW-1133">Transmembrane helix</keyword>
<dbReference type="PANTHER" id="PTHR45631:SF197">
    <property type="entry name" value="TYROSINE KINASE FAMILY PROTEIN"/>
    <property type="match status" value="1"/>
</dbReference>
<comment type="subcellular location">
    <subcellularLocation>
        <location evidence="1">Membrane</location>
        <topology evidence="1">Single-pass membrane protein</topology>
    </subcellularLocation>
</comment>
<keyword evidence="12" id="KW-0675">Receptor</keyword>
<dbReference type="CDD" id="cd14066">
    <property type="entry name" value="STKc_IRAK"/>
    <property type="match status" value="1"/>
</dbReference>
<dbReference type="FunFam" id="3.30.200.20:FF:000394">
    <property type="entry name" value="Leucine-rich repeat receptor-like protein kinase"/>
    <property type="match status" value="1"/>
</dbReference>
<evidence type="ECO:0000256" key="5">
    <source>
        <dbReference type="ARBA" id="ARBA00022692"/>
    </source>
</evidence>
<dbReference type="PROSITE" id="PS00107">
    <property type="entry name" value="PROTEIN_KINASE_ATP"/>
    <property type="match status" value="1"/>
</dbReference>
<evidence type="ECO:0000256" key="4">
    <source>
        <dbReference type="ARBA" id="ARBA00022679"/>
    </source>
</evidence>
<feature type="region of interest" description="Disordered" evidence="14">
    <location>
        <begin position="180"/>
        <end position="215"/>
    </location>
</feature>
<evidence type="ECO:0000256" key="6">
    <source>
        <dbReference type="ARBA" id="ARBA00022729"/>
    </source>
</evidence>
<feature type="compositionally biased region" description="Polar residues" evidence="14">
    <location>
        <begin position="197"/>
        <end position="208"/>
    </location>
</feature>
<dbReference type="EMBL" id="JAUESC010000004">
    <property type="protein sequence ID" value="KAK0597494.1"/>
    <property type="molecule type" value="Genomic_DNA"/>
</dbReference>
<evidence type="ECO:0000256" key="10">
    <source>
        <dbReference type="ARBA" id="ARBA00022989"/>
    </source>
</evidence>
<evidence type="ECO:0000256" key="11">
    <source>
        <dbReference type="ARBA" id="ARBA00023136"/>
    </source>
</evidence>
<evidence type="ECO:0000256" key="3">
    <source>
        <dbReference type="ARBA" id="ARBA00022553"/>
    </source>
</evidence>
<evidence type="ECO:0000256" key="8">
    <source>
        <dbReference type="ARBA" id="ARBA00022777"/>
    </source>
</evidence>
<dbReference type="Pfam" id="PF07714">
    <property type="entry name" value="PK_Tyr_Ser-Thr"/>
    <property type="match status" value="1"/>
</dbReference>
<evidence type="ECO:0000256" key="7">
    <source>
        <dbReference type="ARBA" id="ARBA00022741"/>
    </source>
</evidence>
<evidence type="ECO:0000313" key="17">
    <source>
        <dbReference type="Proteomes" id="UP001168877"/>
    </source>
</evidence>
<accession>A0AA39SXE0</accession>
<keyword evidence="3" id="KW-0597">Phosphoprotein</keyword>
<feature type="region of interest" description="Disordered" evidence="14">
    <location>
        <begin position="274"/>
        <end position="295"/>
    </location>
</feature>
<dbReference type="Proteomes" id="UP001168877">
    <property type="component" value="Unassembled WGS sequence"/>
</dbReference>
<feature type="compositionally biased region" description="Basic and acidic residues" evidence="14">
    <location>
        <begin position="274"/>
        <end position="285"/>
    </location>
</feature>
<dbReference type="GO" id="GO:0016020">
    <property type="term" value="C:membrane"/>
    <property type="evidence" value="ECO:0007669"/>
    <property type="project" value="UniProtKB-SubCell"/>
</dbReference>
<dbReference type="InterPro" id="IPR000719">
    <property type="entry name" value="Prot_kinase_dom"/>
</dbReference>
<dbReference type="PANTHER" id="PTHR45631">
    <property type="entry name" value="OS07G0107800 PROTEIN-RELATED"/>
    <property type="match status" value="1"/>
</dbReference>
<organism evidence="16 17">
    <name type="scientific">Acer saccharum</name>
    <name type="common">Sugar maple</name>
    <dbReference type="NCBI Taxonomy" id="4024"/>
    <lineage>
        <taxon>Eukaryota</taxon>
        <taxon>Viridiplantae</taxon>
        <taxon>Streptophyta</taxon>
        <taxon>Embryophyta</taxon>
        <taxon>Tracheophyta</taxon>
        <taxon>Spermatophyta</taxon>
        <taxon>Magnoliopsida</taxon>
        <taxon>eudicotyledons</taxon>
        <taxon>Gunneridae</taxon>
        <taxon>Pentapetalae</taxon>
        <taxon>rosids</taxon>
        <taxon>malvids</taxon>
        <taxon>Sapindales</taxon>
        <taxon>Sapindaceae</taxon>
        <taxon>Hippocastanoideae</taxon>
        <taxon>Acereae</taxon>
        <taxon>Acer</taxon>
    </lineage>
</organism>
<gene>
    <name evidence="16" type="ORF">LWI29_025886</name>
</gene>
<keyword evidence="9 13" id="KW-0067">ATP-binding</keyword>
<dbReference type="GO" id="GO:0004674">
    <property type="term" value="F:protein serine/threonine kinase activity"/>
    <property type="evidence" value="ECO:0007669"/>
    <property type="project" value="UniProtKB-KW"/>
</dbReference>
<proteinExistence type="predicted"/>
<evidence type="ECO:0000256" key="2">
    <source>
        <dbReference type="ARBA" id="ARBA00022527"/>
    </source>
</evidence>
<name>A0AA39SXE0_ACESA</name>
<dbReference type="InterPro" id="IPR008271">
    <property type="entry name" value="Ser/Thr_kinase_AS"/>
</dbReference>
<feature type="binding site" evidence="13">
    <location>
        <position position="627"/>
    </location>
    <ligand>
        <name>ATP</name>
        <dbReference type="ChEBI" id="CHEBI:30616"/>
    </ligand>
</feature>
<keyword evidence="4" id="KW-0808">Transferase</keyword>
<dbReference type="Gene3D" id="3.30.200.20">
    <property type="entry name" value="Phosphorylase Kinase, domain 1"/>
    <property type="match status" value="1"/>
</dbReference>
<feature type="domain" description="Protein kinase" evidence="15">
    <location>
        <begin position="600"/>
        <end position="872"/>
    </location>
</feature>
<comment type="caution">
    <text evidence="16">The sequence shown here is derived from an EMBL/GenBank/DDBJ whole genome shotgun (WGS) entry which is preliminary data.</text>
</comment>
<evidence type="ECO:0000256" key="14">
    <source>
        <dbReference type="SAM" id="MobiDB-lite"/>
    </source>
</evidence>
<dbReference type="AlphaFoldDB" id="A0AA39SXE0"/>
<keyword evidence="7 13" id="KW-0547">Nucleotide-binding</keyword>
<keyword evidence="11" id="KW-0472">Membrane</keyword>
<evidence type="ECO:0000313" key="16">
    <source>
        <dbReference type="EMBL" id="KAK0597494.1"/>
    </source>
</evidence>
<protein>
    <recommendedName>
        <fullName evidence="15">Protein kinase domain-containing protein</fullName>
    </recommendedName>
</protein>
<evidence type="ECO:0000256" key="9">
    <source>
        <dbReference type="ARBA" id="ARBA00022840"/>
    </source>
</evidence>
<dbReference type="SUPFAM" id="SSF56112">
    <property type="entry name" value="Protein kinase-like (PK-like)"/>
    <property type="match status" value="1"/>
</dbReference>
<dbReference type="GO" id="GO:0005524">
    <property type="term" value="F:ATP binding"/>
    <property type="evidence" value="ECO:0007669"/>
    <property type="project" value="UniProtKB-UniRule"/>
</dbReference>
<reference evidence="16" key="1">
    <citation type="journal article" date="2022" name="Plant J.">
        <title>Strategies of tolerance reflected in two North American maple genomes.</title>
        <authorList>
            <person name="McEvoy S.L."/>
            <person name="Sezen U.U."/>
            <person name="Trouern-Trend A."/>
            <person name="McMahon S.M."/>
            <person name="Schaberg P.G."/>
            <person name="Yang J."/>
            <person name="Wegrzyn J.L."/>
            <person name="Swenson N.G."/>
        </authorList>
    </citation>
    <scope>NUCLEOTIDE SEQUENCE</scope>
    <source>
        <strain evidence="16">NS2018</strain>
    </source>
</reference>
<dbReference type="SMART" id="SM00220">
    <property type="entry name" value="S_TKc"/>
    <property type="match status" value="1"/>
</dbReference>
<evidence type="ECO:0000256" key="1">
    <source>
        <dbReference type="ARBA" id="ARBA00004167"/>
    </source>
</evidence>
<keyword evidence="5" id="KW-0812">Transmembrane</keyword>
<dbReference type="InterPro" id="IPR024788">
    <property type="entry name" value="Malectin-like_Carb-bd_dom"/>
</dbReference>
<dbReference type="Gene3D" id="1.10.510.10">
    <property type="entry name" value="Transferase(Phosphotransferase) domain 1"/>
    <property type="match status" value="1"/>
</dbReference>
<evidence type="ECO:0000256" key="12">
    <source>
        <dbReference type="ARBA" id="ARBA00023170"/>
    </source>
</evidence>
<sequence>MEESSDPISGDWLNKILGLNSKSAASLDSVHEVSSGASEEGEWGLVERCQSQPDRLEVRKEVFGGVSEKEAKMGVGSGMNKSVRVPIPRTQNLKSKALGITCRASEKGKARWIQKPKSKIIRFPFCKKGIRIGGDKSVRASFNGSFESSSSDEESEGRCLMRSGVGECSKAKIIEPCNDKVIRPSEDGPGGLGKQQVMVQQSGNSSSPVKDCSGALANLGEGGSSPKAHSTPGLIEEGFVSPITDCIAGNLMLATERCKGQGIDLCIDLRDQDSGSSDDIAHSREQSSSQDTVVDETQFDENGKVLRTVTKKQQRKGIESSIKTHPMLTRRANANSSLENKKVMWNLEVEIAKLIEKRMAIWVSEGRGSKSGDENGNSEAVQSPGRELEEEVAKIFETGAALGFNFNGSRLKDDACDRIWSPYRQSNWLILSSLINFNTLGSTYQPPSTVLQTGAMPGNDSDSLVIVWVPNDPTAEYYFYLYFAELDQSQQNKDDRGVDVYLNGVFRGGPFKPPYNTSLTVHTGESDHGQRLEFSFNKSKKSLLPPILNGIELHQLKPFHQLLTNQQDTGNKATQSNGRSGSFELKNQRFSYSDVVRMTNNFQTIIGKGGFGTVYYGCLDDTQVAVKMLSPSSIQGYKEFQAEVELLMRVHHKNLASLVGYCDDGTNMGLIYEFMANGNLETHLLDKKVADILNWEKRLQIATEAALGLEYLHSGCKPPIVHRDVKSTNILLNEKFQAKLADFGLSRIFPTESGTHMLASIAGTPGHLDPEYYISSRLTEKSDVYSFGVVLLELITSKTVIEKSHARTHISQWVSFMLAKADIKNVVDPRLHGDFNINSVWKVVEIAMACVSPNSAKRPTMTQVVMELNECLAIETGCREVDDETDLKDSVELVNFNMHSEISPLARQYFF</sequence>
<dbReference type="InterPro" id="IPR017441">
    <property type="entry name" value="Protein_kinase_ATP_BS"/>
</dbReference>
<dbReference type="FunFam" id="1.10.510.10:FF:000146">
    <property type="entry name" value="LRR receptor-like serine/threonine-protein kinase IOS1"/>
    <property type="match status" value="1"/>
</dbReference>
<dbReference type="InterPro" id="IPR001245">
    <property type="entry name" value="Ser-Thr/Tyr_kinase_cat_dom"/>
</dbReference>
<keyword evidence="17" id="KW-1185">Reference proteome</keyword>
<keyword evidence="6" id="KW-0732">Signal</keyword>
<dbReference type="Pfam" id="PF12819">
    <property type="entry name" value="Malectin_like"/>
    <property type="match status" value="1"/>
</dbReference>